<protein>
    <submittedName>
        <fullName evidence="2">Uncharacterized protein</fullName>
    </submittedName>
</protein>
<feature type="non-terminal residue" evidence="2">
    <location>
        <position position="1"/>
    </location>
</feature>
<dbReference type="EMBL" id="GL833120">
    <property type="protein sequence ID" value="EGB12878.1"/>
    <property type="molecule type" value="Genomic_DNA"/>
</dbReference>
<sequence>LDVAEPPNALSAPTWAIHTSSLVEWLVAMGLAWRYAEASATPAWRGVTWGMLPLHTSGIVACCYHLFYNAPDLAWCVALQAGCTCLGNTTLAFACYRL</sequence>
<keyword evidence="3" id="KW-1185">Reference proteome</keyword>
<dbReference type="GeneID" id="20227856"/>
<feature type="non-terminal residue" evidence="2">
    <location>
        <position position="98"/>
    </location>
</feature>
<evidence type="ECO:0000313" key="3">
    <source>
        <dbReference type="Proteomes" id="UP000002729"/>
    </source>
</evidence>
<name>F0XWZ6_AURAN</name>
<gene>
    <name evidence="2" type="ORF">AURANDRAFT_7066</name>
</gene>
<keyword evidence="1" id="KW-0472">Membrane</keyword>
<dbReference type="Proteomes" id="UP000002729">
    <property type="component" value="Unassembled WGS sequence"/>
</dbReference>
<keyword evidence="1" id="KW-1133">Transmembrane helix</keyword>
<accession>F0XWZ6</accession>
<dbReference type="eggNOG" id="ENOG502RZEV">
    <property type="taxonomic scope" value="Eukaryota"/>
</dbReference>
<dbReference type="InterPro" id="IPR019634">
    <property type="entry name" value="Uncharacterised_Ycf49"/>
</dbReference>
<feature type="transmembrane region" description="Helical" evidence="1">
    <location>
        <begin position="73"/>
        <end position="96"/>
    </location>
</feature>
<dbReference type="RefSeq" id="XP_009032125.1">
    <property type="nucleotide sequence ID" value="XM_009033877.1"/>
</dbReference>
<proteinExistence type="predicted"/>
<dbReference type="PANTHER" id="PTHR33833:SF3">
    <property type="entry name" value="YCF49-LIKE PROTEIN"/>
    <property type="match status" value="1"/>
</dbReference>
<dbReference type="PANTHER" id="PTHR33833">
    <property type="entry name" value="NUCLEOLAR-LIKE PROTEIN-RELATED"/>
    <property type="match status" value="1"/>
</dbReference>
<dbReference type="OrthoDB" id="196633at2759"/>
<dbReference type="KEGG" id="aaf:AURANDRAFT_7066"/>
<feature type="transmembrane region" description="Helical" evidence="1">
    <location>
        <begin position="47"/>
        <end position="67"/>
    </location>
</feature>
<organism evidence="3">
    <name type="scientific">Aureococcus anophagefferens</name>
    <name type="common">Harmful bloom alga</name>
    <dbReference type="NCBI Taxonomy" id="44056"/>
    <lineage>
        <taxon>Eukaryota</taxon>
        <taxon>Sar</taxon>
        <taxon>Stramenopiles</taxon>
        <taxon>Ochrophyta</taxon>
        <taxon>Pelagophyceae</taxon>
        <taxon>Pelagomonadales</taxon>
        <taxon>Pelagomonadaceae</taxon>
        <taxon>Aureococcus</taxon>
    </lineage>
</organism>
<reference evidence="2 3" key="1">
    <citation type="journal article" date="2011" name="Proc. Natl. Acad. Sci. U.S.A.">
        <title>Niche of harmful alga Aureococcus anophagefferens revealed through ecogenomics.</title>
        <authorList>
            <person name="Gobler C.J."/>
            <person name="Berry D.L."/>
            <person name="Dyhrman S.T."/>
            <person name="Wilhelm S.W."/>
            <person name="Salamov A."/>
            <person name="Lobanov A.V."/>
            <person name="Zhang Y."/>
            <person name="Collier J.L."/>
            <person name="Wurch L.L."/>
            <person name="Kustka A.B."/>
            <person name="Dill B.D."/>
            <person name="Shah M."/>
            <person name="VerBerkmoes N.C."/>
            <person name="Kuo A."/>
            <person name="Terry A."/>
            <person name="Pangilinan J."/>
            <person name="Lindquist E.A."/>
            <person name="Lucas S."/>
            <person name="Paulsen I.T."/>
            <person name="Hattenrath-Lehmann T.K."/>
            <person name="Talmage S.C."/>
            <person name="Walker E.A."/>
            <person name="Koch F."/>
            <person name="Burson A.M."/>
            <person name="Marcoval M.A."/>
            <person name="Tang Y.Z."/>
            <person name="Lecleir G.R."/>
            <person name="Coyne K.J."/>
            <person name="Berg G.M."/>
            <person name="Bertrand E.M."/>
            <person name="Saito M.A."/>
            <person name="Gladyshev V.N."/>
            <person name="Grigoriev I.V."/>
        </authorList>
    </citation>
    <scope>NUCLEOTIDE SEQUENCE [LARGE SCALE GENOMIC DNA]</scope>
    <source>
        <strain evidence="3">CCMP 1984</strain>
    </source>
</reference>
<dbReference type="Pfam" id="PF10693">
    <property type="entry name" value="DUF2499"/>
    <property type="match status" value="1"/>
</dbReference>
<feature type="transmembrane region" description="Helical" evidence="1">
    <location>
        <begin position="15"/>
        <end position="35"/>
    </location>
</feature>
<dbReference type="InParanoid" id="F0XWZ6"/>
<keyword evidence="1" id="KW-0812">Transmembrane</keyword>
<evidence type="ECO:0000256" key="1">
    <source>
        <dbReference type="SAM" id="Phobius"/>
    </source>
</evidence>
<evidence type="ECO:0000313" key="2">
    <source>
        <dbReference type="EMBL" id="EGB12878.1"/>
    </source>
</evidence>
<dbReference type="OMA" id="ACTWHYF"/>
<dbReference type="AlphaFoldDB" id="F0XWZ6"/>